<accession>A0A9D3UI43</accession>
<name>A0A9D3UI43_9ROSI</name>
<organism evidence="1 2">
    <name type="scientific">Gossypium stocksii</name>
    <dbReference type="NCBI Taxonomy" id="47602"/>
    <lineage>
        <taxon>Eukaryota</taxon>
        <taxon>Viridiplantae</taxon>
        <taxon>Streptophyta</taxon>
        <taxon>Embryophyta</taxon>
        <taxon>Tracheophyta</taxon>
        <taxon>Spermatophyta</taxon>
        <taxon>Magnoliopsida</taxon>
        <taxon>eudicotyledons</taxon>
        <taxon>Gunneridae</taxon>
        <taxon>Pentapetalae</taxon>
        <taxon>rosids</taxon>
        <taxon>malvids</taxon>
        <taxon>Malvales</taxon>
        <taxon>Malvaceae</taxon>
        <taxon>Malvoideae</taxon>
        <taxon>Gossypium</taxon>
    </lineage>
</organism>
<evidence type="ECO:0000313" key="2">
    <source>
        <dbReference type="Proteomes" id="UP000828251"/>
    </source>
</evidence>
<dbReference type="Proteomes" id="UP000828251">
    <property type="component" value="Unassembled WGS sequence"/>
</dbReference>
<evidence type="ECO:0008006" key="3">
    <source>
        <dbReference type="Google" id="ProtNLM"/>
    </source>
</evidence>
<keyword evidence="2" id="KW-1185">Reference proteome</keyword>
<evidence type="ECO:0000313" key="1">
    <source>
        <dbReference type="EMBL" id="KAH1045532.1"/>
    </source>
</evidence>
<reference evidence="1 2" key="1">
    <citation type="journal article" date="2021" name="Plant Biotechnol. J.">
        <title>Multi-omics assisted identification of the key and species-specific regulatory components of drought-tolerant mechanisms in Gossypium stocksii.</title>
        <authorList>
            <person name="Yu D."/>
            <person name="Ke L."/>
            <person name="Zhang D."/>
            <person name="Wu Y."/>
            <person name="Sun Y."/>
            <person name="Mei J."/>
            <person name="Sun J."/>
            <person name="Sun Y."/>
        </authorList>
    </citation>
    <scope>NUCLEOTIDE SEQUENCE [LARGE SCALE GENOMIC DNA]</scope>
    <source>
        <strain evidence="2">cv. E1</strain>
        <tissue evidence="1">Leaf</tissue>
    </source>
</reference>
<proteinExistence type="predicted"/>
<gene>
    <name evidence="1" type="ORF">J1N35_036316</name>
</gene>
<comment type="caution">
    <text evidence="1">The sequence shown here is derived from an EMBL/GenBank/DDBJ whole genome shotgun (WGS) entry which is preliminary data.</text>
</comment>
<dbReference type="AlphaFoldDB" id="A0A9D3UI43"/>
<sequence length="149" mass="16850">MAAPPAYHQYEQLEIEPFNMNFEQDTNWIPEQDNSIPLFSENNNYYMFDNNPTLGGGFQQQVPNFGDFVTNAAAVAAPMTSMFPLGNQFQSMANAGFNLPPLPLQFQSQWSAQLPPRQQFSGANLDFDFSDDEYLLDSEFGMPPPLKFC</sequence>
<dbReference type="EMBL" id="JAIQCV010000011">
    <property type="protein sequence ID" value="KAH1045532.1"/>
    <property type="molecule type" value="Genomic_DNA"/>
</dbReference>
<protein>
    <recommendedName>
        <fullName evidence="3">NAC domain-containing protein</fullName>
    </recommendedName>
</protein>